<dbReference type="AlphaFoldDB" id="A0A4U0WBY3"/>
<dbReference type="OrthoDB" id="5075206at2759"/>
<comment type="caution">
    <text evidence="1">The sequence shown here is derived from an EMBL/GenBank/DDBJ whole genome shotgun (WGS) entry which is preliminary data.</text>
</comment>
<keyword evidence="2" id="KW-1185">Reference proteome</keyword>
<name>A0A4U0WBY3_9PEZI</name>
<protein>
    <submittedName>
        <fullName evidence="1">Uncharacterized protein</fullName>
    </submittedName>
</protein>
<dbReference type="EMBL" id="NAJQ01001366">
    <property type="protein sequence ID" value="TKA60112.1"/>
    <property type="molecule type" value="Genomic_DNA"/>
</dbReference>
<proteinExistence type="predicted"/>
<evidence type="ECO:0000313" key="2">
    <source>
        <dbReference type="Proteomes" id="UP000309340"/>
    </source>
</evidence>
<organism evidence="1 2">
    <name type="scientific">Friedmanniomyces simplex</name>
    <dbReference type="NCBI Taxonomy" id="329884"/>
    <lineage>
        <taxon>Eukaryota</taxon>
        <taxon>Fungi</taxon>
        <taxon>Dikarya</taxon>
        <taxon>Ascomycota</taxon>
        <taxon>Pezizomycotina</taxon>
        <taxon>Dothideomycetes</taxon>
        <taxon>Dothideomycetidae</taxon>
        <taxon>Mycosphaerellales</taxon>
        <taxon>Teratosphaeriaceae</taxon>
        <taxon>Friedmanniomyces</taxon>
    </lineage>
</organism>
<accession>A0A4U0WBY3</accession>
<dbReference type="Proteomes" id="UP000309340">
    <property type="component" value="Unassembled WGS sequence"/>
</dbReference>
<evidence type="ECO:0000313" key="1">
    <source>
        <dbReference type="EMBL" id="TKA60112.1"/>
    </source>
</evidence>
<sequence>MVRRREIAAEIQALVELAQVESDVRYPASTTAPVHGLPVYFDRLKCSLRRMQGHCTEKHGWKNVQKRGGDARLKQVQAPNSIWTCTHACQQFFRVGNWKRYLEVDCKDDLVKRERHATNKHAFFPYFDRVAAGHEYFFSAETEESIRPEDNVQPTEEQLDAWSEVHILARRATSDEDEAAEERVQSKLIDFWMLLVCHKTRARRYRPPLLSFCAMLSIKPSTQGWIERGNFNSNLSAMIWVVQLLFFFDSARKEKRGQAETLTRVKRFCERFLQQTVETPMGEILRWRLLLFRVSKDSVGDHEAFWDETEQVLTYEDVEALLMAIEHSDPISRLFVADTQQSSYGFAWRDSALAAYESTVQEFLRRLSVLIQISGGQPVRESEFFSITWRNTQRRRSITLCHGRVMIHVEYHKGQQQTGPHRENIRFLPHPVGELLLDYIVYVMPLRQLILHQRSPKALLSAFLCEKNGKVWTDGQLSQCLEDASTRAGTPRLHITNWRQTTVAIVKTKFASQIGLFEANDDDEDAEEMEDDVRVMTRQRIHKTQTVNRANANHTGEAFGNVWDGLIRMALRASTLWQDFWGVETILKTTKRVYRPRKPWSSEALLGGFKKLHGNAETTWKSDEQREALYFAILRQKMDYYSIQPQNCYNMDEKGFLIGHLQKALVRMGPESG</sequence>
<dbReference type="STRING" id="329884.A0A4U0WBY3"/>
<reference evidence="1 2" key="1">
    <citation type="submission" date="2017-03" db="EMBL/GenBank/DDBJ databases">
        <title>Genomes of endolithic fungi from Antarctica.</title>
        <authorList>
            <person name="Coleine C."/>
            <person name="Masonjones S."/>
            <person name="Stajich J.E."/>
        </authorList>
    </citation>
    <scope>NUCLEOTIDE SEQUENCE [LARGE SCALE GENOMIC DNA]</scope>
    <source>
        <strain evidence="1 2">CCFEE 5184</strain>
    </source>
</reference>
<gene>
    <name evidence="1" type="ORF">B0A55_12260</name>
</gene>